<name>A0A511QZ07_9DEIN</name>
<dbReference type="Proteomes" id="UP000321197">
    <property type="component" value="Unassembled WGS sequence"/>
</dbReference>
<evidence type="ECO:0000313" key="2">
    <source>
        <dbReference type="Proteomes" id="UP000321197"/>
    </source>
</evidence>
<dbReference type="EMBL" id="BJXL01000001">
    <property type="protein sequence ID" value="GEM81936.1"/>
    <property type="molecule type" value="Genomic_DNA"/>
</dbReference>
<gene>
    <name evidence="1" type="ORF">MHY01S_01020</name>
</gene>
<dbReference type="RefSeq" id="WP_119340508.1">
    <property type="nucleotide sequence ID" value="NZ_BJXL01000001.1"/>
</dbReference>
<sequence>MKTVLRWGLVYLLLLAGLTALGHYNQQLSANLMALQAIEADRRQKETLLLLQRYQQVSPLALREWAEANGYIPMSLARWASPVQTERSAP</sequence>
<dbReference type="OrthoDB" id="26883at2"/>
<comment type="caution">
    <text evidence="1">The sequence shown here is derived from an EMBL/GenBank/DDBJ whole genome shotgun (WGS) entry which is preliminary data.</text>
</comment>
<organism evidence="1 2">
    <name type="scientific">Meiothermus hypogaeus NBRC 106114</name>
    <dbReference type="NCBI Taxonomy" id="1227553"/>
    <lineage>
        <taxon>Bacteria</taxon>
        <taxon>Thermotogati</taxon>
        <taxon>Deinococcota</taxon>
        <taxon>Deinococci</taxon>
        <taxon>Thermales</taxon>
        <taxon>Thermaceae</taxon>
        <taxon>Meiothermus</taxon>
    </lineage>
</organism>
<accession>A0A511QZ07</accession>
<protein>
    <recommendedName>
        <fullName evidence="3">Cell division protein FtsL</fullName>
    </recommendedName>
</protein>
<evidence type="ECO:0000313" key="1">
    <source>
        <dbReference type="EMBL" id="GEM81936.1"/>
    </source>
</evidence>
<dbReference type="AlphaFoldDB" id="A0A511QZ07"/>
<reference evidence="1 2" key="1">
    <citation type="submission" date="2019-07" db="EMBL/GenBank/DDBJ databases">
        <title>Whole genome shotgun sequence of Meiothermus hypogaeus NBRC 106114.</title>
        <authorList>
            <person name="Hosoyama A."/>
            <person name="Uohara A."/>
            <person name="Ohji S."/>
            <person name="Ichikawa N."/>
        </authorList>
    </citation>
    <scope>NUCLEOTIDE SEQUENCE [LARGE SCALE GENOMIC DNA]</scope>
    <source>
        <strain evidence="1 2">NBRC 106114</strain>
    </source>
</reference>
<evidence type="ECO:0008006" key="3">
    <source>
        <dbReference type="Google" id="ProtNLM"/>
    </source>
</evidence>
<proteinExistence type="predicted"/>